<dbReference type="SMART" id="SM00192">
    <property type="entry name" value="LDLa"/>
    <property type="match status" value="1"/>
</dbReference>
<evidence type="ECO:0000256" key="2">
    <source>
        <dbReference type="PROSITE-ProRule" id="PRU00124"/>
    </source>
</evidence>
<feature type="transmembrane region" description="Helical" evidence="4">
    <location>
        <begin position="181"/>
        <end position="203"/>
    </location>
</feature>
<evidence type="ECO:0000313" key="6">
    <source>
        <dbReference type="EMBL" id="KAJ8302561.1"/>
    </source>
</evidence>
<dbReference type="InterPro" id="IPR035914">
    <property type="entry name" value="Sperma_CUB_dom_sf"/>
</dbReference>
<evidence type="ECO:0000256" key="3">
    <source>
        <dbReference type="SAM" id="MobiDB-lite"/>
    </source>
</evidence>
<evidence type="ECO:0000256" key="4">
    <source>
        <dbReference type="SAM" id="Phobius"/>
    </source>
</evidence>
<keyword evidence="4" id="KW-0472">Membrane</keyword>
<dbReference type="PROSITE" id="PS01180">
    <property type="entry name" value="CUB"/>
    <property type="match status" value="1"/>
</dbReference>
<evidence type="ECO:0000259" key="5">
    <source>
        <dbReference type="PROSITE" id="PS01180"/>
    </source>
</evidence>
<dbReference type="SUPFAM" id="SSF57424">
    <property type="entry name" value="LDL receptor-like module"/>
    <property type="match status" value="1"/>
</dbReference>
<reference evidence="6 7" key="1">
    <citation type="submission" date="2022-12" db="EMBL/GenBank/DDBJ databases">
        <title>Chromosome-level genome of Tegillarca granosa.</title>
        <authorList>
            <person name="Kim J."/>
        </authorList>
    </citation>
    <scope>NUCLEOTIDE SEQUENCE [LARGE SCALE GENOMIC DNA]</scope>
    <source>
        <strain evidence="6">Teg-2019</strain>
        <tissue evidence="6">Adductor muscle</tissue>
    </source>
</reference>
<dbReference type="CDD" id="cd00041">
    <property type="entry name" value="CUB"/>
    <property type="match status" value="1"/>
</dbReference>
<name>A0ABQ9EFC5_TEGGR</name>
<feature type="domain" description="CUB" evidence="5">
    <location>
        <begin position="33"/>
        <end position="142"/>
    </location>
</feature>
<dbReference type="InterPro" id="IPR042333">
    <property type="entry name" value="LRAD2/Mig-13-like"/>
</dbReference>
<organism evidence="6 7">
    <name type="scientific">Tegillarca granosa</name>
    <name type="common">Malaysian cockle</name>
    <name type="synonym">Anadara granosa</name>
    <dbReference type="NCBI Taxonomy" id="220873"/>
    <lineage>
        <taxon>Eukaryota</taxon>
        <taxon>Metazoa</taxon>
        <taxon>Spiralia</taxon>
        <taxon>Lophotrochozoa</taxon>
        <taxon>Mollusca</taxon>
        <taxon>Bivalvia</taxon>
        <taxon>Autobranchia</taxon>
        <taxon>Pteriomorphia</taxon>
        <taxon>Arcoida</taxon>
        <taxon>Arcoidea</taxon>
        <taxon>Arcidae</taxon>
        <taxon>Tegillarca</taxon>
    </lineage>
</organism>
<keyword evidence="1 2" id="KW-1015">Disulfide bond</keyword>
<protein>
    <recommendedName>
        <fullName evidence="5">CUB domain-containing protein</fullName>
    </recommendedName>
</protein>
<sequence>MAGIYECTFTYSECFQNLGADKLYSKNYMDQRCGQTLEFTNSIRLKLTQFSKYNNNMNCFLKIKAPENRKIMIVFNKVDIENGFFGLCNDDYLQIANGLRSKMCGEERPRGAYLASSNYISLKFVSDWHDRDDGFEILLTSFGEGTCQSSEFKCEAGQCISSSLKCDGYNHCGDYSDECGIPAGVIAGIAVTVIVIIAIACLIRTSTPSTTVTTGNVSTYPAYPQQPMYPQQPAYPQQPPQSVAYNAQPMSPPPYDAVATNPYPYGAPQQ</sequence>
<dbReference type="Proteomes" id="UP001217089">
    <property type="component" value="Unassembled WGS sequence"/>
</dbReference>
<dbReference type="CDD" id="cd00112">
    <property type="entry name" value="LDLa"/>
    <property type="match status" value="1"/>
</dbReference>
<feature type="disulfide bond" evidence="2">
    <location>
        <begin position="154"/>
        <end position="172"/>
    </location>
</feature>
<keyword evidence="7" id="KW-1185">Reference proteome</keyword>
<dbReference type="InterPro" id="IPR002172">
    <property type="entry name" value="LDrepeatLR_classA_rpt"/>
</dbReference>
<dbReference type="PANTHER" id="PTHR24652:SF69">
    <property type="entry name" value="CUB DOMAIN-CONTAINING PROTEIN"/>
    <property type="match status" value="1"/>
</dbReference>
<proteinExistence type="predicted"/>
<accession>A0ABQ9EFC5</accession>
<dbReference type="EMBL" id="JARBDR010000917">
    <property type="protein sequence ID" value="KAJ8302561.1"/>
    <property type="molecule type" value="Genomic_DNA"/>
</dbReference>
<dbReference type="SMART" id="SM00042">
    <property type="entry name" value="CUB"/>
    <property type="match status" value="1"/>
</dbReference>
<keyword evidence="4" id="KW-1133">Transmembrane helix</keyword>
<feature type="disulfide bond" evidence="2">
    <location>
        <begin position="147"/>
        <end position="159"/>
    </location>
</feature>
<evidence type="ECO:0000256" key="1">
    <source>
        <dbReference type="ARBA" id="ARBA00023157"/>
    </source>
</evidence>
<comment type="caution">
    <text evidence="6">The sequence shown here is derived from an EMBL/GenBank/DDBJ whole genome shotgun (WGS) entry which is preliminary data.</text>
</comment>
<evidence type="ECO:0000313" key="7">
    <source>
        <dbReference type="Proteomes" id="UP001217089"/>
    </source>
</evidence>
<dbReference type="InterPro" id="IPR000859">
    <property type="entry name" value="CUB_dom"/>
</dbReference>
<dbReference type="Gene3D" id="4.10.400.10">
    <property type="entry name" value="Low-density Lipoprotein Receptor"/>
    <property type="match status" value="1"/>
</dbReference>
<feature type="region of interest" description="Disordered" evidence="3">
    <location>
        <begin position="228"/>
        <end position="270"/>
    </location>
</feature>
<gene>
    <name evidence="6" type="ORF">KUTeg_018957</name>
</gene>
<keyword evidence="4" id="KW-0812">Transmembrane</keyword>
<dbReference type="PROSITE" id="PS50068">
    <property type="entry name" value="LDLRA_2"/>
    <property type="match status" value="1"/>
</dbReference>
<dbReference type="SUPFAM" id="SSF49854">
    <property type="entry name" value="Spermadhesin, CUB domain"/>
    <property type="match status" value="1"/>
</dbReference>
<dbReference type="PANTHER" id="PTHR24652">
    <property type="entry name" value="LOW-DENSITY LIPOPROTEIN RECEPTOR CLASS A DOMAIN-CONTAINING PROTEIN 2"/>
    <property type="match status" value="1"/>
</dbReference>
<dbReference type="InterPro" id="IPR036055">
    <property type="entry name" value="LDL_receptor-like_sf"/>
</dbReference>
<dbReference type="Pfam" id="PF00431">
    <property type="entry name" value="CUB"/>
    <property type="match status" value="1"/>
</dbReference>
<dbReference type="Pfam" id="PF00057">
    <property type="entry name" value="Ldl_recept_a"/>
    <property type="match status" value="1"/>
</dbReference>
<dbReference type="Gene3D" id="2.60.120.290">
    <property type="entry name" value="Spermadhesin, CUB domain"/>
    <property type="match status" value="1"/>
</dbReference>
<comment type="caution">
    <text evidence="2">Lacks conserved residue(s) required for the propagation of feature annotation.</text>
</comment>